<feature type="active site" description="Nucleophile" evidence="5">
    <location>
        <position position="361"/>
    </location>
</feature>
<dbReference type="GO" id="GO:0001510">
    <property type="term" value="P:RNA methylation"/>
    <property type="evidence" value="ECO:0007669"/>
    <property type="project" value="InterPro"/>
</dbReference>
<evidence type="ECO:0000256" key="4">
    <source>
        <dbReference type="ARBA" id="ARBA00022884"/>
    </source>
</evidence>
<evidence type="ECO:0000313" key="6">
    <source>
        <dbReference type="EMBL" id="BBE10187.1"/>
    </source>
</evidence>
<evidence type="ECO:0000313" key="7">
    <source>
        <dbReference type="Proteomes" id="UP000282597"/>
    </source>
</evidence>
<evidence type="ECO:0000256" key="1">
    <source>
        <dbReference type="ARBA" id="ARBA00022603"/>
    </source>
</evidence>
<dbReference type="Gene3D" id="3.40.50.150">
    <property type="entry name" value="Vaccinia Virus protein VP39"/>
    <property type="match status" value="1"/>
</dbReference>
<dbReference type="InterPro" id="IPR023267">
    <property type="entry name" value="RCMT"/>
</dbReference>
<dbReference type="CDD" id="cd02440">
    <property type="entry name" value="AdoMet_MTases"/>
    <property type="match status" value="1"/>
</dbReference>
<organism evidence="6 7">
    <name type="scientific">Mycoavidus cysteinexigens</name>
    <dbReference type="NCBI Taxonomy" id="1553431"/>
    <lineage>
        <taxon>Bacteria</taxon>
        <taxon>Pseudomonadati</taxon>
        <taxon>Pseudomonadota</taxon>
        <taxon>Betaproteobacteria</taxon>
        <taxon>Burkholderiales</taxon>
        <taxon>Burkholderiaceae</taxon>
        <taxon>Mycoavidus</taxon>
    </lineage>
</organism>
<dbReference type="PANTHER" id="PTHR22807">
    <property type="entry name" value="NOP2 YEAST -RELATED NOL1/NOP2/FMU SUN DOMAIN-CONTAINING"/>
    <property type="match status" value="1"/>
</dbReference>
<dbReference type="InterPro" id="IPR049560">
    <property type="entry name" value="MeTrfase_RsmB-F_NOP2_cat"/>
</dbReference>
<feature type="binding site" evidence="5">
    <location>
        <position position="308"/>
    </location>
    <ligand>
        <name>S-adenosyl-L-methionine</name>
        <dbReference type="ChEBI" id="CHEBI:59789"/>
    </ligand>
</feature>
<dbReference type="Pfam" id="PF01189">
    <property type="entry name" value="Methyltr_RsmB-F"/>
    <property type="match status" value="1"/>
</dbReference>
<keyword evidence="1 5" id="KW-0489">Methyltransferase</keyword>
<keyword evidence="7" id="KW-1185">Reference proteome</keyword>
<dbReference type="InterPro" id="IPR029063">
    <property type="entry name" value="SAM-dependent_MTases_sf"/>
</dbReference>
<dbReference type="PANTHER" id="PTHR22807:SF53">
    <property type="entry name" value="RIBOSOMAL RNA SMALL SUBUNIT METHYLTRANSFERASE B-RELATED"/>
    <property type="match status" value="1"/>
</dbReference>
<evidence type="ECO:0000256" key="5">
    <source>
        <dbReference type="PROSITE-ProRule" id="PRU01023"/>
    </source>
</evidence>
<dbReference type="SUPFAM" id="SSF53335">
    <property type="entry name" value="S-adenosyl-L-methionine-dependent methyltransferases"/>
    <property type="match status" value="1"/>
</dbReference>
<sequence>MKKLAPWLIEQSEALLNELLKFTGPADAVTRRFFRSQPKLGHAERGIIAEAVFAVLRRKLECAHLAESGSSRPNRRLALLGLMQTVGRQSLLPSVSAAEVEWLERVSKIDPASLPARIRMNLPDWLATALSQQISGKNLSVDEGESLAAALNHPAPLDLRVNSLKANRADVLALLAEAGIEAQPTPFAPLGVRVTGKPALNRLSAFEQGHFEVQDEGSQLLCYLVAPKRGEMVVDFCAGAGGKTLALGAQMRSSGRLYAFDVADRRLAKLKPRLAKSGLSNVHPVRIDSEHDAKIKRLAGKIDRVLIDAPCSGLGTLRRNPDLKWRQTPASVAELAVKQASILASAARLVKPGGRLVYATCSLLAAENEAVVEAFMAAHPEFQLVPAHKVLAEQQIDLDTGDYLSLWPHQHMTDGFFAAVLERCV</sequence>
<keyword evidence="2 5" id="KW-0808">Transferase</keyword>
<reference evidence="6 7" key="1">
    <citation type="journal article" date="2018" name="Microbes Environ.">
        <title>Comparative Genomic Insights into Endofungal Lifestyles of Two Bacterial Endosymbionts, Mycoavidus cysteinexigens and Burkholderia rhizoxinica.</title>
        <authorList>
            <person name="Sharmin D."/>
            <person name="Guo Y."/>
            <person name="Nishizawa T."/>
            <person name="Ohshima S."/>
            <person name="Sato Y."/>
            <person name="Takashima Y."/>
            <person name="Narisawa K."/>
            <person name="Ohta H."/>
        </authorList>
    </citation>
    <scope>NUCLEOTIDE SEQUENCE [LARGE SCALE GENOMIC DNA]</scope>
    <source>
        <strain evidence="6 7">B1-EB</strain>
    </source>
</reference>
<dbReference type="InterPro" id="IPR054728">
    <property type="entry name" value="RsmB-like_ferredoxin"/>
</dbReference>
<dbReference type="Proteomes" id="UP000282597">
    <property type="component" value="Chromosome"/>
</dbReference>
<dbReference type="GO" id="GO:0008173">
    <property type="term" value="F:RNA methyltransferase activity"/>
    <property type="evidence" value="ECO:0007669"/>
    <property type="project" value="InterPro"/>
</dbReference>
<dbReference type="EMBL" id="AP018150">
    <property type="protein sequence ID" value="BBE10187.1"/>
    <property type="molecule type" value="Genomic_DNA"/>
</dbReference>
<keyword evidence="3 5" id="KW-0949">S-adenosyl-L-methionine</keyword>
<protein>
    <submittedName>
        <fullName evidence="6">Cog0144, tRNA and rRNA cytosine-c5-methylase protein</fullName>
    </submittedName>
</protein>
<feature type="binding site" evidence="5">
    <location>
        <position position="288"/>
    </location>
    <ligand>
        <name>S-adenosyl-L-methionine</name>
        <dbReference type="ChEBI" id="CHEBI:59789"/>
    </ligand>
</feature>
<dbReference type="PRINTS" id="PR02008">
    <property type="entry name" value="RCMTFAMILY"/>
</dbReference>
<dbReference type="RefSeq" id="WP_045364528.1">
    <property type="nucleotide sequence ID" value="NZ_AP018150.1"/>
</dbReference>
<dbReference type="KEGG" id="mcys:MCB1EB_2026"/>
<keyword evidence="4 5" id="KW-0694">RNA-binding</keyword>
<feature type="binding site" evidence="5">
    <location>
        <position position="261"/>
    </location>
    <ligand>
        <name>S-adenosyl-L-methionine</name>
        <dbReference type="ChEBI" id="CHEBI:59789"/>
    </ligand>
</feature>
<dbReference type="InterPro" id="IPR001678">
    <property type="entry name" value="MeTrfase_RsmB-F_NOP2_dom"/>
</dbReference>
<comment type="caution">
    <text evidence="5">Lacks conserved residue(s) required for the propagation of feature annotation.</text>
</comment>
<dbReference type="AlphaFoldDB" id="A0A2Z6EXP3"/>
<comment type="similarity">
    <text evidence="5">Belongs to the class I-like SAM-binding methyltransferase superfamily. RsmB/NOP family.</text>
</comment>
<evidence type="ECO:0000256" key="2">
    <source>
        <dbReference type="ARBA" id="ARBA00022679"/>
    </source>
</evidence>
<dbReference type="GO" id="GO:0003723">
    <property type="term" value="F:RNA binding"/>
    <property type="evidence" value="ECO:0007669"/>
    <property type="project" value="UniProtKB-UniRule"/>
</dbReference>
<evidence type="ECO:0000256" key="3">
    <source>
        <dbReference type="ARBA" id="ARBA00022691"/>
    </source>
</evidence>
<gene>
    <name evidence="6" type="ORF">MCB1EB_2026</name>
</gene>
<dbReference type="PROSITE" id="PS51686">
    <property type="entry name" value="SAM_MT_RSMB_NOP"/>
    <property type="match status" value="1"/>
</dbReference>
<dbReference type="Pfam" id="PF22458">
    <property type="entry name" value="RsmF-B_ferredox"/>
    <property type="match status" value="1"/>
</dbReference>
<accession>A0A2Z6EXP3</accession>
<name>A0A2Z6EXP3_9BURK</name>
<proteinExistence type="inferred from homology"/>